<gene>
    <name evidence="1" type="ORF">SPELUC_LOCUS15346</name>
</gene>
<evidence type="ECO:0000313" key="2">
    <source>
        <dbReference type="Proteomes" id="UP000789366"/>
    </source>
</evidence>
<feature type="non-terminal residue" evidence="1">
    <location>
        <position position="1"/>
    </location>
</feature>
<name>A0ACA9QSA7_9GLOM</name>
<accession>A0ACA9QSA7</accession>
<dbReference type="EMBL" id="CAJVPW010050143">
    <property type="protein sequence ID" value="CAG8764315.1"/>
    <property type="molecule type" value="Genomic_DNA"/>
</dbReference>
<proteinExistence type="predicted"/>
<sequence>KKYNMSIYSFIPLKYASDSFPNLLEECIDIIRTDIKNAMKKNFEAEIFVNYKFKIVKSE</sequence>
<reference evidence="1" key="1">
    <citation type="submission" date="2021-06" db="EMBL/GenBank/DDBJ databases">
        <authorList>
            <person name="Kallberg Y."/>
            <person name="Tangrot J."/>
            <person name="Rosling A."/>
        </authorList>
    </citation>
    <scope>NUCLEOTIDE SEQUENCE</scope>
    <source>
        <strain evidence="1">28 12/20/2015</strain>
    </source>
</reference>
<evidence type="ECO:0000313" key="1">
    <source>
        <dbReference type="EMBL" id="CAG8764315.1"/>
    </source>
</evidence>
<feature type="non-terminal residue" evidence="1">
    <location>
        <position position="59"/>
    </location>
</feature>
<protein>
    <submittedName>
        <fullName evidence="1">14967_t:CDS:1</fullName>
    </submittedName>
</protein>
<comment type="caution">
    <text evidence="1">The sequence shown here is derived from an EMBL/GenBank/DDBJ whole genome shotgun (WGS) entry which is preliminary data.</text>
</comment>
<dbReference type="Proteomes" id="UP000789366">
    <property type="component" value="Unassembled WGS sequence"/>
</dbReference>
<keyword evidence="2" id="KW-1185">Reference proteome</keyword>
<organism evidence="1 2">
    <name type="scientific">Cetraspora pellucida</name>
    <dbReference type="NCBI Taxonomy" id="1433469"/>
    <lineage>
        <taxon>Eukaryota</taxon>
        <taxon>Fungi</taxon>
        <taxon>Fungi incertae sedis</taxon>
        <taxon>Mucoromycota</taxon>
        <taxon>Glomeromycotina</taxon>
        <taxon>Glomeromycetes</taxon>
        <taxon>Diversisporales</taxon>
        <taxon>Gigasporaceae</taxon>
        <taxon>Cetraspora</taxon>
    </lineage>
</organism>